<keyword evidence="9" id="KW-0418">Kinase</keyword>
<dbReference type="Pfam" id="PF08544">
    <property type="entry name" value="GHMP_kinases_C"/>
    <property type="match status" value="1"/>
</dbReference>
<evidence type="ECO:0000256" key="3">
    <source>
        <dbReference type="ARBA" id="ARBA00012078"/>
    </source>
</evidence>
<dbReference type="EC" id="2.7.1.39" evidence="3"/>
<name>A0A8A3P674_9HELO</name>
<dbReference type="InterPro" id="IPR036554">
    <property type="entry name" value="GHMP_kinase_C_sf"/>
</dbReference>
<dbReference type="PANTHER" id="PTHR20861">
    <property type="entry name" value="HOMOSERINE/4-DIPHOSPHOCYTIDYL-2-C-METHYL-D-ERYTHRITOL KINASE"/>
    <property type="match status" value="1"/>
</dbReference>
<evidence type="ECO:0000256" key="10">
    <source>
        <dbReference type="ARBA" id="ARBA00022840"/>
    </source>
</evidence>
<dbReference type="GO" id="GO:0004413">
    <property type="term" value="F:homoserine kinase activity"/>
    <property type="evidence" value="ECO:0007669"/>
    <property type="project" value="UniProtKB-EC"/>
</dbReference>
<dbReference type="Pfam" id="PF00288">
    <property type="entry name" value="GHMP_kinases_N"/>
    <property type="match status" value="1"/>
</dbReference>
<feature type="domain" description="GHMP kinase N-terminal" evidence="16">
    <location>
        <begin position="65"/>
        <end position="149"/>
    </location>
</feature>
<dbReference type="InterPro" id="IPR014721">
    <property type="entry name" value="Ribsml_uS5_D2-typ_fold_subgr"/>
</dbReference>
<dbReference type="NCBIfam" id="TIGR00191">
    <property type="entry name" value="thrB"/>
    <property type="match status" value="1"/>
</dbReference>
<dbReference type="AlphaFoldDB" id="A0A8A3P674"/>
<dbReference type="PRINTS" id="PR00958">
    <property type="entry name" value="HOMSERKINASE"/>
</dbReference>
<dbReference type="Gene3D" id="3.30.70.890">
    <property type="entry name" value="GHMP kinase, C-terminal domain"/>
    <property type="match status" value="1"/>
</dbReference>
<gene>
    <name evidence="18" type="ORF">DSL72_000339</name>
</gene>
<evidence type="ECO:0000313" key="18">
    <source>
        <dbReference type="EMBL" id="QSZ30781.1"/>
    </source>
</evidence>
<evidence type="ECO:0000256" key="12">
    <source>
        <dbReference type="ARBA" id="ARBA00023166"/>
    </source>
</evidence>
<dbReference type="GO" id="GO:0016126">
    <property type="term" value="P:sterol biosynthetic process"/>
    <property type="evidence" value="ECO:0007669"/>
    <property type="project" value="UniProtKB-KW"/>
</dbReference>
<dbReference type="InterPro" id="IPR006203">
    <property type="entry name" value="GHMP_knse_ATP-bd_CS"/>
</dbReference>
<keyword evidence="7" id="KW-0791">Threonine biosynthesis</keyword>
<evidence type="ECO:0000256" key="6">
    <source>
        <dbReference type="ARBA" id="ARBA00022679"/>
    </source>
</evidence>
<evidence type="ECO:0000256" key="9">
    <source>
        <dbReference type="ARBA" id="ARBA00022777"/>
    </source>
</evidence>
<evidence type="ECO:0000256" key="7">
    <source>
        <dbReference type="ARBA" id="ARBA00022697"/>
    </source>
</evidence>
<keyword evidence="12" id="KW-1207">Sterol metabolism</keyword>
<evidence type="ECO:0000256" key="14">
    <source>
        <dbReference type="ARBA" id="ARBA00049913"/>
    </source>
</evidence>
<accession>A0A8A3P674</accession>
<keyword evidence="13" id="KW-0443">Lipid metabolism</keyword>
<keyword evidence="6" id="KW-0808">Transferase</keyword>
<keyword evidence="10" id="KW-0067">ATP-binding</keyword>
<dbReference type="PIRSF" id="PIRSF000676">
    <property type="entry name" value="Homoser_kin"/>
    <property type="match status" value="1"/>
</dbReference>
<dbReference type="GO" id="GO:0005524">
    <property type="term" value="F:ATP binding"/>
    <property type="evidence" value="ECO:0007669"/>
    <property type="project" value="UniProtKB-KW"/>
</dbReference>
<sequence length="349" mass="37224">MITIKVPCSSANIGPGFDVIGLALSIWLELRVEVTPSATSQAPLNCKITYEGQGAEEVPLTADSNLITRTALYVLRCHGQRSFPSETSVHIINPIPLGRGLGSSGAAVVAGVALGNEVGKLGLTKARMLDYCLMIERHPDNVAAALYGGFVGTYLNELSAKDTERREIPLSEVLPEPAGGVDTGFKPPEPPIGIGHYMKFPWASEIKAIAIIPQFEVATAKARSVLPSSYSRSDVVFNLQRIALLPSALGRSPPDAEQIYLAMQDKVHQPYRKGLIPGLPEILQSVTPNSHPGLCGICLSGAGPTILALATDNFDAIARAILDTFAKNNIKCDWKLLEPAQDGTTVTYS</sequence>
<evidence type="ECO:0000256" key="2">
    <source>
        <dbReference type="ARBA" id="ARBA00007370"/>
    </source>
</evidence>
<evidence type="ECO:0000256" key="1">
    <source>
        <dbReference type="ARBA" id="ARBA00005015"/>
    </source>
</evidence>
<dbReference type="Proteomes" id="UP000672032">
    <property type="component" value="Chromosome 2"/>
</dbReference>
<dbReference type="FunFam" id="3.30.230.10:FF:000068">
    <property type="entry name" value="Homoserine kinase"/>
    <property type="match status" value="1"/>
</dbReference>
<evidence type="ECO:0000256" key="5">
    <source>
        <dbReference type="ARBA" id="ARBA00022605"/>
    </source>
</evidence>
<dbReference type="InterPro" id="IPR000870">
    <property type="entry name" value="Homoserine_kinase"/>
</dbReference>
<feature type="domain" description="GHMP kinase C-terminal" evidence="17">
    <location>
        <begin position="263"/>
        <end position="324"/>
    </location>
</feature>
<dbReference type="InterPro" id="IPR020568">
    <property type="entry name" value="Ribosomal_Su5_D2-typ_SF"/>
</dbReference>
<evidence type="ECO:0000259" key="16">
    <source>
        <dbReference type="Pfam" id="PF00288"/>
    </source>
</evidence>
<dbReference type="UniPathway" id="UPA00050">
    <property type="reaction ID" value="UER00064"/>
</dbReference>
<comment type="similarity">
    <text evidence="2">Belongs to the GHMP kinase family. Homoserine kinase subfamily.</text>
</comment>
<evidence type="ECO:0000256" key="15">
    <source>
        <dbReference type="ARBA" id="ARBA00054121"/>
    </source>
</evidence>
<keyword evidence="13" id="KW-0753">Steroid metabolism</keyword>
<comment type="catalytic activity">
    <reaction evidence="14">
        <text>L-homoserine + ATP = O-phospho-L-homoserine + ADP + H(+)</text>
        <dbReference type="Rhea" id="RHEA:13985"/>
        <dbReference type="ChEBI" id="CHEBI:15378"/>
        <dbReference type="ChEBI" id="CHEBI:30616"/>
        <dbReference type="ChEBI" id="CHEBI:57476"/>
        <dbReference type="ChEBI" id="CHEBI:57590"/>
        <dbReference type="ChEBI" id="CHEBI:456216"/>
        <dbReference type="EC" id="2.7.1.39"/>
    </reaction>
    <physiologicalReaction direction="left-to-right" evidence="14">
        <dbReference type="Rhea" id="RHEA:13986"/>
    </physiologicalReaction>
</comment>
<dbReference type="SUPFAM" id="SSF55060">
    <property type="entry name" value="GHMP Kinase, C-terminal domain"/>
    <property type="match status" value="1"/>
</dbReference>
<dbReference type="PROSITE" id="PS00627">
    <property type="entry name" value="GHMP_KINASES_ATP"/>
    <property type="match status" value="1"/>
</dbReference>
<keyword evidence="19" id="KW-1185">Reference proteome</keyword>
<keyword evidence="8" id="KW-0547">Nucleotide-binding</keyword>
<dbReference type="InterPro" id="IPR013750">
    <property type="entry name" value="GHMP_kinase_C_dom"/>
</dbReference>
<evidence type="ECO:0000256" key="8">
    <source>
        <dbReference type="ARBA" id="ARBA00022741"/>
    </source>
</evidence>
<keyword evidence="5" id="KW-0028">Amino-acid biosynthesis</keyword>
<dbReference type="OrthoDB" id="195231at2759"/>
<evidence type="ECO:0000256" key="4">
    <source>
        <dbReference type="ARBA" id="ARBA00017858"/>
    </source>
</evidence>
<dbReference type="HAMAP" id="MF_00384">
    <property type="entry name" value="Homoser_kinase"/>
    <property type="match status" value="1"/>
</dbReference>
<evidence type="ECO:0000256" key="13">
    <source>
        <dbReference type="ARBA" id="ARBA00023221"/>
    </source>
</evidence>
<dbReference type="SUPFAM" id="SSF54211">
    <property type="entry name" value="Ribosomal protein S5 domain 2-like"/>
    <property type="match status" value="1"/>
</dbReference>
<dbReference type="SMR" id="A0A8A3P674"/>
<reference evidence="18" key="1">
    <citation type="submission" date="2020-10" db="EMBL/GenBank/DDBJ databases">
        <title>Genome Sequence of Monilinia vaccinii-corymbosi Sheds Light on Mummy Berry Disease Infection of Blueberry and Mating Type.</title>
        <authorList>
            <person name="Yow A.G."/>
            <person name="Zhang Y."/>
            <person name="Bansal K."/>
            <person name="Eacker S.M."/>
            <person name="Sullivan S."/>
            <person name="Liachko I."/>
            <person name="Cubeta M.A."/>
            <person name="Rollins J.A."/>
            <person name="Ashrafi H."/>
        </authorList>
    </citation>
    <scope>NUCLEOTIDE SEQUENCE</scope>
    <source>
        <strain evidence="18">RL-1</strain>
    </source>
</reference>
<organism evidence="18 19">
    <name type="scientific">Monilinia vaccinii-corymbosi</name>
    <dbReference type="NCBI Taxonomy" id="61207"/>
    <lineage>
        <taxon>Eukaryota</taxon>
        <taxon>Fungi</taxon>
        <taxon>Dikarya</taxon>
        <taxon>Ascomycota</taxon>
        <taxon>Pezizomycotina</taxon>
        <taxon>Leotiomycetes</taxon>
        <taxon>Helotiales</taxon>
        <taxon>Sclerotiniaceae</taxon>
        <taxon>Monilinia</taxon>
    </lineage>
</organism>
<dbReference type="EMBL" id="CP063406">
    <property type="protein sequence ID" value="QSZ30781.1"/>
    <property type="molecule type" value="Genomic_DNA"/>
</dbReference>
<keyword evidence="11" id="KW-0444">Lipid biosynthesis</keyword>
<dbReference type="GO" id="GO:0009088">
    <property type="term" value="P:threonine biosynthetic process"/>
    <property type="evidence" value="ECO:0007669"/>
    <property type="project" value="UniProtKB-UniPathway"/>
</dbReference>
<keyword evidence="11" id="KW-0756">Sterol biosynthesis</keyword>
<comment type="function">
    <text evidence="15">Commits homoserine to the threonine biosynthesis pathway by catalyzing its O-phosphorylation.</text>
</comment>
<dbReference type="PANTHER" id="PTHR20861:SF1">
    <property type="entry name" value="HOMOSERINE KINASE"/>
    <property type="match status" value="1"/>
</dbReference>
<dbReference type="InterPro" id="IPR006204">
    <property type="entry name" value="GHMP_kinase_N_dom"/>
</dbReference>
<evidence type="ECO:0000259" key="17">
    <source>
        <dbReference type="Pfam" id="PF08544"/>
    </source>
</evidence>
<keyword evidence="11" id="KW-0752">Steroid biosynthesis</keyword>
<protein>
    <recommendedName>
        <fullName evidence="4">Homoserine kinase</fullName>
        <ecNumber evidence="3">2.7.1.39</ecNumber>
    </recommendedName>
</protein>
<evidence type="ECO:0000313" key="19">
    <source>
        <dbReference type="Proteomes" id="UP000672032"/>
    </source>
</evidence>
<comment type="pathway">
    <text evidence="1">Amino-acid biosynthesis; L-threonine biosynthesis; L-threonine from L-aspartate: step 4/5.</text>
</comment>
<proteinExistence type="inferred from homology"/>
<evidence type="ECO:0000256" key="11">
    <source>
        <dbReference type="ARBA" id="ARBA00023011"/>
    </source>
</evidence>
<dbReference type="Gene3D" id="3.30.230.10">
    <property type="match status" value="1"/>
</dbReference>